<dbReference type="EMBL" id="GGEC01054244">
    <property type="protein sequence ID" value="MBX34728.1"/>
    <property type="molecule type" value="Transcribed_RNA"/>
</dbReference>
<dbReference type="EMBL" id="GGEC01054243">
    <property type="protein sequence ID" value="MBX34727.1"/>
    <property type="molecule type" value="Transcribed_RNA"/>
</dbReference>
<protein>
    <submittedName>
        <fullName evidence="1">Uncharacterized protein MANES_04G135600</fullName>
    </submittedName>
</protein>
<reference evidence="2" key="1">
    <citation type="submission" date="2018-02" db="EMBL/GenBank/DDBJ databases">
        <title>Rhizophora mucronata_Transcriptome.</title>
        <authorList>
            <person name="Meera S.P."/>
            <person name="Sreeshan A."/>
            <person name="Augustine A."/>
        </authorList>
    </citation>
    <scope>NUCLEOTIDE SEQUENCE</scope>
    <source>
        <tissue evidence="2">Leaf</tissue>
    </source>
</reference>
<evidence type="ECO:0000313" key="2">
    <source>
        <dbReference type="EMBL" id="MBX34728.1"/>
    </source>
</evidence>
<dbReference type="AlphaFoldDB" id="A0A2P2MX08"/>
<proteinExistence type="predicted"/>
<evidence type="ECO:0000313" key="1">
    <source>
        <dbReference type="EMBL" id="MBX34727.1"/>
    </source>
</evidence>
<organism evidence="2">
    <name type="scientific">Rhizophora mucronata</name>
    <name type="common">Asiatic mangrove</name>
    <dbReference type="NCBI Taxonomy" id="61149"/>
    <lineage>
        <taxon>Eukaryota</taxon>
        <taxon>Viridiplantae</taxon>
        <taxon>Streptophyta</taxon>
        <taxon>Embryophyta</taxon>
        <taxon>Tracheophyta</taxon>
        <taxon>Spermatophyta</taxon>
        <taxon>Magnoliopsida</taxon>
        <taxon>eudicotyledons</taxon>
        <taxon>Gunneridae</taxon>
        <taxon>Pentapetalae</taxon>
        <taxon>rosids</taxon>
        <taxon>fabids</taxon>
        <taxon>Malpighiales</taxon>
        <taxon>Rhizophoraceae</taxon>
        <taxon>Rhizophora</taxon>
    </lineage>
</organism>
<sequence>MTIICTHFTYNKPSPKLVEVLQIAKRKCIIITANIDHVQCPQTS</sequence>
<accession>A0A2P2MX08</accession>
<name>A0A2P2MX08_RHIMU</name>